<sequence>MSHSIFGQVTAVRKFVNGDIEIDFYHEDDLTTYRYSSDPGKLGNFSKELIEILVPTLATDICVEIFFGDDGNPTYVELEECDDEDDLDDEEFDDDSEE</sequence>
<dbReference type="GeneID" id="13698505"/>
<dbReference type="HOGENOM" id="CLU_2284915_0_0_2"/>
<keyword evidence="3" id="KW-1185">Reference proteome</keyword>
<reference evidence="2 3" key="1">
    <citation type="journal article" date="2012" name="J. Bacteriol.">
        <title>Draft Genome Sequence of an Ammonia-Oxidizing Archaeon, "Candidatus Nitrosopumilus sediminis" AR2, from Svalbard in the Arctic Circle.</title>
        <authorList>
            <person name="Park S.J."/>
            <person name="Kim J.G."/>
            <person name="Jung M.Y."/>
            <person name="Kim S.J."/>
            <person name="Cha I.T."/>
            <person name="Ghai R."/>
            <person name="Martin-Cuadrado A.B."/>
            <person name="Rodriguez-Valera F."/>
            <person name="Rhee S.K."/>
        </authorList>
    </citation>
    <scope>NUCLEOTIDE SEQUENCE [LARGE SCALE GENOMIC DNA]</scope>
    <source>
        <strain evidence="2 3">AR2</strain>
    </source>
</reference>
<dbReference type="STRING" id="1229909.NSED_08710"/>
<dbReference type="Proteomes" id="UP000006100">
    <property type="component" value="Chromosome"/>
</dbReference>
<dbReference type="AlphaFoldDB" id="K0BDJ4"/>
<feature type="region of interest" description="Disordered" evidence="1">
    <location>
        <begin position="79"/>
        <end position="98"/>
    </location>
</feature>
<name>K0BDJ4_9ARCH</name>
<dbReference type="KEGG" id="nir:NSED_08710"/>
<gene>
    <name evidence="2" type="ORF">NSED_08710</name>
</gene>
<organism evidence="2 3">
    <name type="scientific">Candidatus Nitrosopumilus sediminis</name>
    <dbReference type="NCBI Taxonomy" id="1229909"/>
    <lineage>
        <taxon>Archaea</taxon>
        <taxon>Nitrososphaerota</taxon>
        <taxon>Nitrososphaeria</taxon>
        <taxon>Nitrosopumilales</taxon>
        <taxon>Nitrosopumilaceae</taxon>
        <taxon>Nitrosopumilus</taxon>
    </lineage>
</organism>
<proteinExistence type="predicted"/>
<evidence type="ECO:0000313" key="3">
    <source>
        <dbReference type="Proteomes" id="UP000006100"/>
    </source>
</evidence>
<evidence type="ECO:0000256" key="1">
    <source>
        <dbReference type="SAM" id="MobiDB-lite"/>
    </source>
</evidence>
<dbReference type="EMBL" id="CP003843">
    <property type="protein sequence ID" value="AFS83534.1"/>
    <property type="molecule type" value="Genomic_DNA"/>
</dbReference>
<protein>
    <submittedName>
        <fullName evidence="2">Uncharacterized protein</fullName>
    </submittedName>
</protein>
<dbReference type="PATRIC" id="fig|1229909.8.peg.1906"/>
<dbReference type="OrthoDB" id="4823at2157"/>
<evidence type="ECO:0000313" key="2">
    <source>
        <dbReference type="EMBL" id="AFS83534.1"/>
    </source>
</evidence>
<dbReference type="eggNOG" id="arCOG10595">
    <property type="taxonomic scope" value="Archaea"/>
</dbReference>
<accession>K0BDJ4</accession>
<dbReference type="RefSeq" id="WP_014965901.1">
    <property type="nucleotide sequence ID" value="NC_018656.1"/>
</dbReference>